<evidence type="ECO:0000313" key="8">
    <source>
        <dbReference type="EMBL" id="GAV20190.1"/>
    </source>
</evidence>
<gene>
    <name evidence="8" type="ORF">MMIC_P1154</name>
</gene>
<dbReference type="AlphaFoldDB" id="A0A1L8CMN9"/>
<name>A0A1L8CMN9_9PROT</name>
<reference evidence="8 9" key="1">
    <citation type="journal article" date="2017" name="Arch. Microbiol.">
        <title>Mariprofundus micogutta sp. nov., a novel iron-oxidizing zetaproteobacterium isolated from a deep-sea hydrothermal field at the Bayonnaise knoll of the Izu-Ogasawara arc, and a description of Mariprofundales ord. nov. and Zetaproteobacteria classis nov.</title>
        <authorList>
            <person name="Makita H."/>
            <person name="Tanaka E."/>
            <person name="Mitsunobu S."/>
            <person name="Miyazaki M."/>
            <person name="Nunoura T."/>
            <person name="Uematsu K."/>
            <person name="Takaki Y."/>
            <person name="Nishi S."/>
            <person name="Shimamura S."/>
            <person name="Takai K."/>
        </authorList>
    </citation>
    <scope>NUCLEOTIDE SEQUENCE [LARGE SCALE GENOMIC DNA]</scope>
    <source>
        <strain evidence="8 9">ET2</strain>
    </source>
</reference>
<protein>
    <submittedName>
        <fullName evidence="8">Methylated-DNA-[protein]-cysteine S-methyltransferase</fullName>
        <ecNumber evidence="8">2.1.1.63</ecNumber>
    </submittedName>
</protein>
<dbReference type="PANTHER" id="PTHR10815:SF5">
    <property type="entry name" value="METHYLATED-DNA--PROTEIN-CYSTEINE METHYLTRANSFERASE"/>
    <property type="match status" value="1"/>
</dbReference>
<dbReference type="Proteomes" id="UP000231632">
    <property type="component" value="Unassembled WGS sequence"/>
</dbReference>
<dbReference type="InterPro" id="IPR001497">
    <property type="entry name" value="MethylDNA_cys_MeTrfase_AS"/>
</dbReference>
<evidence type="ECO:0000256" key="2">
    <source>
        <dbReference type="ARBA" id="ARBA00022603"/>
    </source>
</evidence>
<dbReference type="Pfam" id="PF01035">
    <property type="entry name" value="DNA_binding_1"/>
    <property type="match status" value="1"/>
</dbReference>
<accession>A0A1L8CMN9</accession>
<dbReference type="EC" id="2.1.1.63" evidence="8"/>
<evidence type="ECO:0000256" key="3">
    <source>
        <dbReference type="ARBA" id="ARBA00022679"/>
    </source>
</evidence>
<sequence>MIYFYDSPLGSISYEWDGAICLHVWLDKHAAAVGENENPVSLWLDAYFNAESRELPALAKPATGFQAKMREGLVNIPAGEVRTYGDIAKELYTSPRAMGQALGANPLPILIPCHRVIAADGLGGFACGLEWKKKLLKFERGF</sequence>
<evidence type="ECO:0000256" key="1">
    <source>
        <dbReference type="ARBA" id="ARBA00001286"/>
    </source>
</evidence>
<dbReference type="EMBL" id="BDFD01000008">
    <property type="protein sequence ID" value="GAV20190.1"/>
    <property type="molecule type" value="Genomic_DNA"/>
</dbReference>
<dbReference type="SUPFAM" id="SSF46767">
    <property type="entry name" value="Methylated DNA-protein cysteine methyltransferase, C-terminal domain"/>
    <property type="match status" value="1"/>
</dbReference>
<keyword evidence="2 8" id="KW-0489">Methyltransferase</keyword>
<dbReference type="InterPro" id="IPR036217">
    <property type="entry name" value="MethylDNA_cys_MeTrfase_DNAb"/>
</dbReference>
<evidence type="ECO:0000256" key="4">
    <source>
        <dbReference type="ARBA" id="ARBA00022763"/>
    </source>
</evidence>
<keyword evidence="3 8" id="KW-0808">Transferase</keyword>
<evidence type="ECO:0000313" key="9">
    <source>
        <dbReference type="Proteomes" id="UP000231632"/>
    </source>
</evidence>
<evidence type="ECO:0000259" key="7">
    <source>
        <dbReference type="Pfam" id="PF01035"/>
    </source>
</evidence>
<dbReference type="PANTHER" id="PTHR10815">
    <property type="entry name" value="METHYLATED-DNA--PROTEIN-CYSTEINE METHYLTRANSFERASE"/>
    <property type="match status" value="1"/>
</dbReference>
<dbReference type="InterPro" id="IPR014048">
    <property type="entry name" value="MethylDNA_cys_MeTrfase_DNA-bd"/>
</dbReference>
<dbReference type="GO" id="GO:0003908">
    <property type="term" value="F:methylated-DNA-[protein]-cysteine S-methyltransferase activity"/>
    <property type="evidence" value="ECO:0007669"/>
    <property type="project" value="UniProtKB-EC"/>
</dbReference>
<keyword evidence="9" id="KW-1185">Reference proteome</keyword>
<dbReference type="CDD" id="cd06445">
    <property type="entry name" value="ATase"/>
    <property type="match status" value="1"/>
</dbReference>
<dbReference type="Gene3D" id="1.10.10.10">
    <property type="entry name" value="Winged helix-like DNA-binding domain superfamily/Winged helix DNA-binding domain"/>
    <property type="match status" value="1"/>
</dbReference>
<dbReference type="RefSeq" id="WP_072659515.1">
    <property type="nucleotide sequence ID" value="NZ_BDFD01000008.1"/>
</dbReference>
<comment type="catalytic activity">
    <reaction evidence="6">
        <text>a 6-O-methyl-2'-deoxyguanosine in DNA + L-cysteinyl-[protein] = S-methyl-L-cysteinyl-[protein] + a 2'-deoxyguanosine in DNA</text>
        <dbReference type="Rhea" id="RHEA:24000"/>
        <dbReference type="Rhea" id="RHEA-COMP:10131"/>
        <dbReference type="Rhea" id="RHEA-COMP:10132"/>
        <dbReference type="Rhea" id="RHEA-COMP:11367"/>
        <dbReference type="Rhea" id="RHEA-COMP:11368"/>
        <dbReference type="ChEBI" id="CHEBI:29950"/>
        <dbReference type="ChEBI" id="CHEBI:82612"/>
        <dbReference type="ChEBI" id="CHEBI:85445"/>
        <dbReference type="ChEBI" id="CHEBI:85448"/>
        <dbReference type="EC" id="2.1.1.63"/>
    </reaction>
</comment>
<dbReference type="GO" id="GO:0032259">
    <property type="term" value="P:methylation"/>
    <property type="evidence" value="ECO:0007669"/>
    <property type="project" value="UniProtKB-KW"/>
</dbReference>
<organism evidence="8 9">
    <name type="scientific">Mariprofundus micogutta</name>
    <dbReference type="NCBI Taxonomy" id="1921010"/>
    <lineage>
        <taxon>Bacteria</taxon>
        <taxon>Pseudomonadati</taxon>
        <taxon>Pseudomonadota</taxon>
        <taxon>Candidatius Mariprofundia</taxon>
        <taxon>Mariprofundales</taxon>
        <taxon>Mariprofundaceae</taxon>
        <taxon>Mariprofundus</taxon>
    </lineage>
</organism>
<dbReference type="OrthoDB" id="5295094at2"/>
<dbReference type="GO" id="GO:0006281">
    <property type="term" value="P:DNA repair"/>
    <property type="evidence" value="ECO:0007669"/>
    <property type="project" value="UniProtKB-KW"/>
</dbReference>
<dbReference type="PROSITE" id="PS00374">
    <property type="entry name" value="MGMT"/>
    <property type="match status" value="1"/>
</dbReference>
<dbReference type="STRING" id="1921010.MMIC_P1154"/>
<dbReference type="NCBIfam" id="TIGR00589">
    <property type="entry name" value="ogt"/>
    <property type="match status" value="1"/>
</dbReference>
<keyword evidence="5" id="KW-0234">DNA repair</keyword>
<comment type="caution">
    <text evidence="8">The sequence shown here is derived from an EMBL/GenBank/DDBJ whole genome shotgun (WGS) entry which is preliminary data.</text>
</comment>
<evidence type="ECO:0000256" key="5">
    <source>
        <dbReference type="ARBA" id="ARBA00023204"/>
    </source>
</evidence>
<feature type="domain" description="Methylated-DNA-[protein]-cysteine S-methyltransferase DNA binding" evidence="7">
    <location>
        <begin position="65"/>
        <end position="140"/>
    </location>
</feature>
<dbReference type="InterPro" id="IPR036388">
    <property type="entry name" value="WH-like_DNA-bd_sf"/>
</dbReference>
<evidence type="ECO:0000256" key="6">
    <source>
        <dbReference type="ARBA" id="ARBA00049348"/>
    </source>
</evidence>
<proteinExistence type="predicted"/>
<comment type="catalytic activity">
    <reaction evidence="1">
        <text>a 4-O-methyl-thymidine in DNA + L-cysteinyl-[protein] = a thymidine in DNA + S-methyl-L-cysteinyl-[protein]</text>
        <dbReference type="Rhea" id="RHEA:53428"/>
        <dbReference type="Rhea" id="RHEA-COMP:10131"/>
        <dbReference type="Rhea" id="RHEA-COMP:10132"/>
        <dbReference type="Rhea" id="RHEA-COMP:13555"/>
        <dbReference type="Rhea" id="RHEA-COMP:13556"/>
        <dbReference type="ChEBI" id="CHEBI:29950"/>
        <dbReference type="ChEBI" id="CHEBI:82612"/>
        <dbReference type="ChEBI" id="CHEBI:137386"/>
        <dbReference type="ChEBI" id="CHEBI:137387"/>
        <dbReference type="EC" id="2.1.1.63"/>
    </reaction>
</comment>
<keyword evidence="4" id="KW-0227">DNA damage</keyword>